<protein>
    <submittedName>
        <fullName evidence="3">Uncharacterized protein</fullName>
    </submittedName>
</protein>
<feature type="region of interest" description="Disordered" evidence="1">
    <location>
        <begin position="640"/>
        <end position="679"/>
    </location>
</feature>
<dbReference type="Gene3D" id="3.40.50.300">
    <property type="entry name" value="P-loop containing nucleotide triphosphate hydrolases"/>
    <property type="match status" value="1"/>
</dbReference>
<reference evidence="3" key="1">
    <citation type="submission" date="2018-10" db="EMBL/GenBank/DDBJ databases">
        <title>Population genomic analysis revealed the cold adaptation of white poplar.</title>
        <authorList>
            <person name="Liu Y.-J."/>
        </authorList>
    </citation>
    <scope>NUCLEOTIDE SEQUENCE [LARGE SCALE GENOMIC DNA]</scope>
    <source>
        <strain evidence="3">PAL-ZL1</strain>
    </source>
</reference>
<proteinExistence type="predicted"/>
<dbReference type="PANTHER" id="PTHR14241:SF32">
    <property type="entry name" value="VWFA DOMAIN-CONTAINING PROTEIN-RELATED"/>
    <property type="match status" value="1"/>
</dbReference>
<accession>A0A4U5QMQ3</accession>
<dbReference type="EMBL" id="RCHU01000181">
    <property type="protein sequence ID" value="TKS12082.1"/>
    <property type="molecule type" value="Genomic_DNA"/>
</dbReference>
<keyword evidence="2" id="KW-0812">Transmembrane</keyword>
<feature type="transmembrane region" description="Helical" evidence="2">
    <location>
        <begin position="385"/>
        <end position="406"/>
    </location>
</feature>
<feature type="compositionally biased region" description="Low complexity" evidence="1">
    <location>
        <begin position="24"/>
        <end position="45"/>
    </location>
</feature>
<organism evidence="3">
    <name type="scientific">Populus alba</name>
    <name type="common">White poplar</name>
    <dbReference type="NCBI Taxonomy" id="43335"/>
    <lineage>
        <taxon>Eukaryota</taxon>
        <taxon>Viridiplantae</taxon>
        <taxon>Streptophyta</taxon>
        <taxon>Embryophyta</taxon>
        <taxon>Tracheophyta</taxon>
        <taxon>Spermatophyta</taxon>
        <taxon>Magnoliopsida</taxon>
        <taxon>eudicotyledons</taxon>
        <taxon>Gunneridae</taxon>
        <taxon>Pentapetalae</taxon>
        <taxon>rosids</taxon>
        <taxon>fabids</taxon>
        <taxon>Malpighiales</taxon>
        <taxon>Salicaceae</taxon>
        <taxon>Saliceae</taxon>
        <taxon>Populus</taxon>
    </lineage>
</organism>
<dbReference type="STRING" id="43335.A0A4U5QMQ3"/>
<feature type="compositionally biased region" description="Gly residues" evidence="1">
    <location>
        <begin position="1"/>
        <end position="10"/>
    </location>
</feature>
<dbReference type="InterPro" id="IPR027417">
    <property type="entry name" value="P-loop_NTPase"/>
</dbReference>
<keyword evidence="2" id="KW-1133">Transmembrane helix</keyword>
<dbReference type="AlphaFoldDB" id="A0A4U5QMQ3"/>
<feature type="compositionally biased region" description="Basic and acidic residues" evidence="1">
    <location>
        <begin position="502"/>
        <end position="512"/>
    </location>
</feature>
<evidence type="ECO:0000256" key="1">
    <source>
        <dbReference type="SAM" id="MobiDB-lite"/>
    </source>
</evidence>
<dbReference type="SUPFAM" id="SSF52540">
    <property type="entry name" value="P-loop containing nucleoside triphosphate hydrolases"/>
    <property type="match status" value="1"/>
</dbReference>
<evidence type="ECO:0000313" key="3">
    <source>
        <dbReference type="EMBL" id="TKS12082.1"/>
    </source>
</evidence>
<keyword evidence="2" id="KW-0472">Membrane</keyword>
<dbReference type="PANTHER" id="PTHR14241">
    <property type="entry name" value="INTERFERON-INDUCED PROTEIN 44"/>
    <property type="match status" value="1"/>
</dbReference>
<sequence>MGGGGGGGGEDMPLGFTPAEESSVEQNSLQSSSSSSSSSPPGSFSFQRFQEKNEGGTMDGEFGSVYEGSRIPSSFLELQANQKKASTAYREVLQSYDQLKDRSKSLEEGKSKILSYTPGGWMENVIGMKLSDFDVPNTTVLLVIGPKGSGKSSLINRISKVFEDDKFASERAQVSYNSSAADGTYFLQEYMIPRSSTSFCLYDTRGLSYDSYDNANMLKNWITKGVHHRELIIRPSDNSHLRNHMKCKARGNGCQSKETRMVTFVIVVVDGLAVLKSMDNLVDEGKKYTQMIAKTFDCPYISFNDDKPVVVVTHGDLLSLNDRARVRVHLGELLGIPPAKQIFDIPESHDPVTELAIVNMLHYSLEHADKNLPHKRQIAKKVRSLSVSLYISLFFILAIAIISIYIPPLLILHPPIPKAHADLPQSDALVDPPLSEAPVNVDHRNSEALLDPPKSNVQVDPPKSEALAESPRSKVHADPPMSEVPVNVGPHLSEAPVNVDPPKSEARLDTSKSKARVKPPKSKARVKPPKSKGLANSHQPDDQIVDWASDEEKVLDKRKLYQGTKLLILCDFQYSHQSLPRYLTVNLLAPKRVILDTKSFTFTVKKQYNEVKMSGSNKSSGIPGGGDASKAPAIGAAVTGSVTVPEKEGTMKAPGQDARIPRDAFEKNPSGYFHDLHKK</sequence>
<name>A0A4U5QMQ3_POPAL</name>
<gene>
    <name evidence="3" type="ORF">D5086_0000066680</name>
</gene>
<feature type="region of interest" description="Disordered" evidence="1">
    <location>
        <begin position="1"/>
        <end position="64"/>
    </location>
</feature>
<feature type="compositionally biased region" description="Basic residues" evidence="1">
    <location>
        <begin position="513"/>
        <end position="530"/>
    </location>
</feature>
<comment type="caution">
    <text evidence="3">The sequence shown here is derived from an EMBL/GenBank/DDBJ whole genome shotgun (WGS) entry which is preliminary data.</text>
</comment>
<feature type="region of interest" description="Disordered" evidence="1">
    <location>
        <begin position="445"/>
        <end position="542"/>
    </location>
</feature>
<evidence type="ECO:0000256" key="2">
    <source>
        <dbReference type="SAM" id="Phobius"/>
    </source>
</evidence>